<dbReference type="Pfam" id="PF24626">
    <property type="entry name" value="SH3_Tf2-1"/>
    <property type="match status" value="1"/>
</dbReference>
<dbReference type="Proteomes" id="UP001359559">
    <property type="component" value="Unassembled WGS sequence"/>
</dbReference>
<reference evidence="2 3" key="1">
    <citation type="submission" date="2024-01" db="EMBL/GenBank/DDBJ databases">
        <title>The genomes of 5 underutilized Papilionoideae crops provide insights into root nodulation and disease resistance.</title>
        <authorList>
            <person name="Yuan L."/>
        </authorList>
    </citation>
    <scope>NUCLEOTIDE SEQUENCE [LARGE SCALE GENOMIC DNA]</scope>
    <source>
        <strain evidence="2">LY-2023</strain>
        <tissue evidence="2">Leaf</tissue>
    </source>
</reference>
<protein>
    <recommendedName>
        <fullName evidence="1">Tf2-1-like SH3-like domain-containing protein</fullName>
    </recommendedName>
</protein>
<accession>A0AAN9KK39</accession>
<organism evidence="2 3">
    <name type="scientific">Clitoria ternatea</name>
    <name type="common">Butterfly pea</name>
    <dbReference type="NCBI Taxonomy" id="43366"/>
    <lineage>
        <taxon>Eukaryota</taxon>
        <taxon>Viridiplantae</taxon>
        <taxon>Streptophyta</taxon>
        <taxon>Embryophyta</taxon>
        <taxon>Tracheophyta</taxon>
        <taxon>Spermatophyta</taxon>
        <taxon>Magnoliopsida</taxon>
        <taxon>eudicotyledons</taxon>
        <taxon>Gunneridae</taxon>
        <taxon>Pentapetalae</taxon>
        <taxon>rosids</taxon>
        <taxon>fabids</taxon>
        <taxon>Fabales</taxon>
        <taxon>Fabaceae</taxon>
        <taxon>Papilionoideae</taxon>
        <taxon>50 kb inversion clade</taxon>
        <taxon>NPAAA clade</taxon>
        <taxon>indigoferoid/millettioid clade</taxon>
        <taxon>Phaseoleae</taxon>
        <taxon>Clitoria</taxon>
    </lineage>
</organism>
<dbReference type="PANTHER" id="PTHR45835">
    <property type="entry name" value="YALI0A06105P"/>
    <property type="match status" value="1"/>
</dbReference>
<dbReference type="InterPro" id="IPR012337">
    <property type="entry name" value="RNaseH-like_sf"/>
</dbReference>
<keyword evidence="3" id="KW-1185">Reference proteome</keyword>
<evidence type="ECO:0000259" key="1">
    <source>
        <dbReference type="Pfam" id="PF24626"/>
    </source>
</evidence>
<feature type="domain" description="Tf2-1-like SH3-like" evidence="1">
    <location>
        <begin position="102"/>
        <end position="140"/>
    </location>
</feature>
<proteinExistence type="predicted"/>
<gene>
    <name evidence="2" type="ORF">RJT34_03604</name>
</gene>
<name>A0AAN9KK39_CLITE</name>
<dbReference type="InterPro" id="IPR036397">
    <property type="entry name" value="RNaseH_sf"/>
</dbReference>
<dbReference type="PANTHER" id="PTHR45835:SF99">
    <property type="entry name" value="CHROMO DOMAIN-CONTAINING PROTEIN-RELATED"/>
    <property type="match status" value="1"/>
</dbReference>
<dbReference type="SUPFAM" id="SSF53098">
    <property type="entry name" value="Ribonuclease H-like"/>
    <property type="match status" value="1"/>
</dbReference>
<dbReference type="AlphaFoldDB" id="A0AAN9KK39"/>
<comment type="caution">
    <text evidence="2">The sequence shown here is derived from an EMBL/GenBank/DDBJ whole genome shotgun (WGS) entry which is preliminary data.</text>
</comment>
<dbReference type="InterPro" id="IPR056924">
    <property type="entry name" value="SH3_Tf2-1"/>
</dbReference>
<dbReference type="EMBL" id="JAYKXN010000001">
    <property type="protein sequence ID" value="KAK7318897.1"/>
    <property type="molecule type" value="Genomic_DNA"/>
</dbReference>
<sequence>MLRACVLEQGGSWERYLRLVEFTYNNSYHSSIGMAPYEALYGRRCHTPLCWNKNGDAIHLGPELIREMNEQVVLIREKIKIAQDRQKSYYDNRHRPLEFQAGDWVFLKVSPTKGVGRILKSHKLNPRYIGPYQILKRIGSETNVGGPSDETGVGFGGRTLNPALRGCNQHQEQIVEAWNRGKRSEPRRCAKRRIDAKELRNYEINYVYYSYGSHSGYPKAFGSGKTFGYDIFYQMDSY</sequence>
<evidence type="ECO:0000313" key="2">
    <source>
        <dbReference type="EMBL" id="KAK7318897.1"/>
    </source>
</evidence>
<dbReference type="Gene3D" id="3.30.420.10">
    <property type="entry name" value="Ribonuclease H-like superfamily/Ribonuclease H"/>
    <property type="match status" value="1"/>
</dbReference>
<evidence type="ECO:0000313" key="3">
    <source>
        <dbReference type="Proteomes" id="UP001359559"/>
    </source>
</evidence>
<dbReference type="GO" id="GO:0003676">
    <property type="term" value="F:nucleic acid binding"/>
    <property type="evidence" value="ECO:0007669"/>
    <property type="project" value="InterPro"/>
</dbReference>